<keyword evidence="5" id="KW-1133">Transmembrane helix</keyword>
<evidence type="ECO:0000256" key="5">
    <source>
        <dbReference type="ARBA" id="ARBA00022989"/>
    </source>
</evidence>
<dbReference type="RefSeq" id="WP_129655588.1">
    <property type="nucleotide sequence ID" value="NZ_ML142913.1"/>
</dbReference>
<dbReference type="PANTHER" id="PTHR30558">
    <property type="entry name" value="EXBD MEMBRANE COMPONENT OF PMF-DRIVEN MACROMOLECULE IMPORT SYSTEM"/>
    <property type="match status" value="1"/>
</dbReference>
<dbReference type="GO" id="GO:0022857">
    <property type="term" value="F:transmembrane transporter activity"/>
    <property type="evidence" value="ECO:0007669"/>
    <property type="project" value="InterPro"/>
</dbReference>
<comment type="similarity">
    <text evidence="2 7">Belongs to the ExbD/TolR family.</text>
</comment>
<keyword evidence="7" id="KW-0653">Protein transport</keyword>
<name>A0A444VIL2_9FLAO</name>
<dbReference type="Proteomes" id="UP000290261">
    <property type="component" value="Unassembled WGS sequence"/>
</dbReference>
<evidence type="ECO:0000256" key="3">
    <source>
        <dbReference type="ARBA" id="ARBA00022475"/>
    </source>
</evidence>
<evidence type="ECO:0000256" key="6">
    <source>
        <dbReference type="ARBA" id="ARBA00023136"/>
    </source>
</evidence>
<keyword evidence="4 7" id="KW-0812">Transmembrane</keyword>
<evidence type="ECO:0000256" key="7">
    <source>
        <dbReference type="RuleBase" id="RU003879"/>
    </source>
</evidence>
<proteinExistence type="inferred from homology"/>
<dbReference type="Pfam" id="PF02472">
    <property type="entry name" value="ExbD"/>
    <property type="match status" value="1"/>
</dbReference>
<accession>A0A444VIL2</accession>
<evidence type="ECO:0000313" key="9">
    <source>
        <dbReference type="Proteomes" id="UP000290261"/>
    </source>
</evidence>
<comment type="subcellular location">
    <subcellularLocation>
        <location evidence="1">Cell membrane</location>
        <topology evidence="1">Single-pass membrane protein</topology>
    </subcellularLocation>
    <subcellularLocation>
        <location evidence="7">Cell membrane</location>
        <topology evidence="7">Single-pass type II membrane protein</topology>
    </subcellularLocation>
</comment>
<dbReference type="PANTHER" id="PTHR30558:SF3">
    <property type="entry name" value="BIOPOLYMER TRANSPORT PROTEIN EXBD-RELATED"/>
    <property type="match status" value="1"/>
</dbReference>
<organism evidence="8 9">
    <name type="scientific">Flagellimonas olearia</name>
    <dbReference type="NCBI Taxonomy" id="552546"/>
    <lineage>
        <taxon>Bacteria</taxon>
        <taxon>Pseudomonadati</taxon>
        <taxon>Bacteroidota</taxon>
        <taxon>Flavobacteriia</taxon>
        <taxon>Flavobacteriales</taxon>
        <taxon>Flavobacteriaceae</taxon>
        <taxon>Flagellimonas</taxon>
    </lineage>
</organism>
<evidence type="ECO:0000313" key="8">
    <source>
        <dbReference type="EMBL" id="RYC50570.1"/>
    </source>
</evidence>
<dbReference type="InterPro" id="IPR003400">
    <property type="entry name" value="ExbD"/>
</dbReference>
<sequence length="207" mass="23363">MNRNRENPEVNAGSMADIAFLLLIFFLVTATIQTDVGLDRKLPPKETIPPPPVNERNIFRVSLNKNDELFVEDGIMELEDLKTAAMAFLDNGGIPKGKENHCGYCKGAESPDASDNPVKAVISFNSDREASYGMYVSVQDALTAAYNELRNRESQRLYGKNYVDMEESYYSDEMSDVKKMALQREIETIREMFPMKLSEAETISQLN</sequence>
<protein>
    <submittedName>
        <fullName evidence="8">Biopolymer transporter ExbD</fullName>
    </submittedName>
</protein>
<evidence type="ECO:0000256" key="2">
    <source>
        <dbReference type="ARBA" id="ARBA00005811"/>
    </source>
</evidence>
<evidence type="ECO:0000256" key="1">
    <source>
        <dbReference type="ARBA" id="ARBA00004162"/>
    </source>
</evidence>
<dbReference type="GO" id="GO:0015031">
    <property type="term" value="P:protein transport"/>
    <property type="evidence" value="ECO:0007669"/>
    <property type="project" value="UniProtKB-KW"/>
</dbReference>
<evidence type="ECO:0000256" key="4">
    <source>
        <dbReference type="ARBA" id="ARBA00022692"/>
    </source>
</evidence>
<dbReference type="GO" id="GO:0005886">
    <property type="term" value="C:plasma membrane"/>
    <property type="evidence" value="ECO:0007669"/>
    <property type="project" value="UniProtKB-SubCell"/>
</dbReference>
<keyword evidence="7" id="KW-0813">Transport</keyword>
<keyword evidence="9" id="KW-1185">Reference proteome</keyword>
<dbReference type="EMBL" id="JJMP01000009">
    <property type="protein sequence ID" value="RYC50570.1"/>
    <property type="molecule type" value="Genomic_DNA"/>
</dbReference>
<keyword evidence="6" id="KW-0472">Membrane</keyword>
<reference evidence="8 9" key="1">
    <citation type="submission" date="2014-04" db="EMBL/GenBank/DDBJ databases">
        <title>Whole genome of Muricauda olearia.</title>
        <authorList>
            <person name="Zhang X.-H."/>
            <person name="Tang K."/>
        </authorList>
    </citation>
    <scope>NUCLEOTIDE SEQUENCE [LARGE SCALE GENOMIC DNA]</scope>
    <source>
        <strain evidence="8 9">Th120</strain>
    </source>
</reference>
<comment type="caution">
    <text evidence="8">The sequence shown here is derived from an EMBL/GenBank/DDBJ whole genome shotgun (WGS) entry which is preliminary data.</text>
</comment>
<gene>
    <name evidence="8" type="ORF">DN53_18245</name>
</gene>
<keyword evidence="3" id="KW-1003">Cell membrane</keyword>
<dbReference type="AlphaFoldDB" id="A0A444VIL2"/>